<dbReference type="STRING" id="1817841.A3B10_02070"/>
<organism evidence="3 4">
    <name type="scientific">Candidatus Doudnabacteria bacterium RIFCSPLOWO2_01_FULL_44_21</name>
    <dbReference type="NCBI Taxonomy" id="1817841"/>
    <lineage>
        <taxon>Bacteria</taxon>
        <taxon>Candidatus Doudnaibacteriota</taxon>
    </lineage>
</organism>
<dbReference type="Pfam" id="PF00534">
    <property type="entry name" value="Glycos_transf_1"/>
    <property type="match status" value="1"/>
</dbReference>
<evidence type="ECO:0000313" key="3">
    <source>
        <dbReference type="EMBL" id="OGE97392.1"/>
    </source>
</evidence>
<dbReference type="GO" id="GO:0016757">
    <property type="term" value="F:glycosyltransferase activity"/>
    <property type="evidence" value="ECO:0007669"/>
    <property type="project" value="InterPro"/>
</dbReference>
<sequence>MKIAQIAPLWENIPPKRYGGTERVLFNLTEGLIKRGHNVTLFAAGTARTSANLISVYPRPLVDAGIPWTNITYPLLNLTAAFDLEKKFDIIHVHLNKASDYLALPLARYIKDKIVFTLHFPYPFSSKTQDRHRVFQKYKDLNYVSISNAQRQGGKNLNWLGTVYNGIDTKIYKFNPNPKNYFIWVGRFNPDKGVREAVMAAKKAKVNLILAGKLNPKGEPEDYAYYKAQIKPLVDGKQILHIKELDDKLKNHLMGNAIGFLNPIKWNEPFGLVMTESMATGTPVISFRAGAAPELIKHGKTGFLVKDTSEMSQKIRQIKKISRQDCRRRVEKYFSSDAMTENYVKIYKKIQRLR</sequence>
<evidence type="ECO:0008006" key="5">
    <source>
        <dbReference type="Google" id="ProtNLM"/>
    </source>
</evidence>
<dbReference type="CDD" id="cd03802">
    <property type="entry name" value="GT4_AviGT4-like"/>
    <property type="match status" value="1"/>
</dbReference>
<feature type="domain" description="Glycosyl transferase family 1" evidence="1">
    <location>
        <begin position="176"/>
        <end position="322"/>
    </location>
</feature>
<dbReference type="InterPro" id="IPR001296">
    <property type="entry name" value="Glyco_trans_1"/>
</dbReference>
<evidence type="ECO:0000313" key="4">
    <source>
        <dbReference type="Proteomes" id="UP000177281"/>
    </source>
</evidence>
<evidence type="ECO:0000259" key="2">
    <source>
        <dbReference type="Pfam" id="PF13439"/>
    </source>
</evidence>
<dbReference type="PANTHER" id="PTHR45947:SF3">
    <property type="entry name" value="SULFOQUINOVOSYL TRANSFERASE SQD2"/>
    <property type="match status" value="1"/>
</dbReference>
<dbReference type="SUPFAM" id="SSF53756">
    <property type="entry name" value="UDP-Glycosyltransferase/glycogen phosphorylase"/>
    <property type="match status" value="1"/>
</dbReference>
<evidence type="ECO:0000259" key="1">
    <source>
        <dbReference type="Pfam" id="PF00534"/>
    </source>
</evidence>
<protein>
    <recommendedName>
        <fullName evidence="5">Glycosyl transferase family 1 domain-containing protein</fullName>
    </recommendedName>
</protein>
<accession>A0A1F5Q617</accession>
<dbReference type="InterPro" id="IPR050194">
    <property type="entry name" value="Glycosyltransferase_grp1"/>
</dbReference>
<comment type="caution">
    <text evidence="3">The sequence shown here is derived from an EMBL/GenBank/DDBJ whole genome shotgun (WGS) entry which is preliminary data.</text>
</comment>
<dbReference type="PANTHER" id="PTHR45947">
    <property type="entry name" value="SULFOQUINOVOSYL TRANSFERASE SQD2"/>
    <property type="match status" value="1"/>
</dbReference>
<dbReference type="Pfam" id="PF13439">
    <property type="entry name" value="Glyco_transf_4"/>
    <property type="match status" value="1"/>
</dbReference>
<proteinExistence type="predicted"/>
<dbReference type="InterPro" id="IPR028098">
    <property type="entry name" value="Glyco_trans_4-like_N"/>
</dbReference>
<dbReference type="Gene3D" id="3.40.50.2000">
    <property type="entry name" value="Glycogen Phosphorylase B"/>
    <property type="match status" value="2"/>
</dbReference>
<dbReference type="Proteomes" id="UP000177281">
    <property type="component" value="Unassembled WGS sequence"/>
</dbReference>
<feature type="domain" description="Glycosyltransferase subfamily 4-like N-terminal" evidence="2">
    <location>
        <begin position="18"/>
        <end position="135"/>
    </location>
</feature>
<name>A0A1F5Q617_9BACT</name>
<reference evidence="3 4" key="1">
    <citation type="journal article" date="2016" name="Nat. Commun.">
        <title>Thousands of microbial genomes shed light on interconnected biogeochemical processes in an aquifer system.</title>
        <authorList>
            <person name="Anantharaman K."/>
            <person name="Brown C.T."/>
            <person name="Hug L.A."/>
            <person name="Sharon I."/>
            <person name="Castelle C.J."/>
            <person name="Probst A.J."/>
            <person name="Thomas B.C."/>
            <person name="Singh A."/>
            <person name="Wilkins M.J."/>
            <person name="Karaoz U."/>
            <person name="Brodie E.L."/>
            <person name="Williams K.H."/>
            <person name="Hubbard S.S."/>
            <person name="Banfield J.F."/>
        </authorList>
    </citation>
    <scope>NUCLEOTIDE SEQUENCE [LARGE SCALE GENOMIC DNA]</scope>
</reference>
<dbReference type="EMBL" id="MFFB01000001">
    <property type="protein sequence ID" value="OGE97392.1"/>
    <property type="molecule type" value="Genomic_DNA"/>
</dbReference>
<dbReference type="AlphaFoldDB" id="A0A1F5Q617"/>
<gene>
    <name evidence="3" type="ORF">A3B10_02070</name>
</gene>